<dbReference type="GO" id="GO:0003824">
    <property type="term" value="F:catalytic activity"/>
    <property type="evidence" value="ECO:0007669"/>
    <property type="project" value="UniProtKB-ARBA"/>
</dbReference>
<proteinExistence type="predicted"/>
<dbReference type="EMBL" id="MN739680">
    <property type="protein sequence ID" value="QHT20689.1"/>
    <property type="molecule type" value="Genomic_DNA"/>
</dbReference>
<dbReference type="InterPro" id="IPR023214">
    <property type="entry name" value="HAD_sf"/>
</dbReference>
<dbReference type="InterPro" id="IPR029044">
    <property type="entry name" value="Nucleotide-diphossugar_trans"/>
</dbReference>
<keyword evidence="3" id="KW-0460">Magnesium</keyword>
<dbReference type="Pfam" id="PF13419">
    <property type="entry name" value="HAD_2"/>
    <property type="match status" value="1"/>
</dbReference>
<dbReference type="InterPro" id="IPR023198">
    <property type="entry name" value="PGP-like_dom2"/>
</dbReference>
<dbReference type="NCBIfam" id="TIGR01509">
    <property type="entry name" value="HAD-SF-IA-v3"/>
    <property type="match status" value="1"/>
</dbReference>
<keyword evidence="2" id="KW-0479">Metal-binding</keyword>
<dbReference type="PANTHER" id="PTHR46193">
    <property type="entry name" value="6-PHOSPHOGLUCONATE PHOSPHATASE"/>
    <property type="match status" value="1"/>
</dbReference>
<dbReference type="CDD" id="cd04183">
    <property type="entry name" value="GT2_BcE_like"/>
    <property type="match status" value="1"/>
</dbReference>
<evidence type="ECO:0000256" key="3">
    <source>
        <dbReference type="ARBA" id="ARBA00022842"/>
    </source>
</evidence>
<dbReference type="InterPro" id="IPR036412">
    <property type="entry name" value="HAD-like_sf"/>
</dbReference>
<dbReference type="PANTHER" id="PTHR46193:SF9">
    <property type="entry name" value="HALOACID DEHALOGENASE-LIKE HYDROLASE DOMAIN-CONTAINING PROTEIN SGPP"/>
    <property type="match status" value="1"/>
</dbReference>
<dbReference type="Pfam" id="PF00483">
    <property type="entry name" value="NTP_transferase"/>
    <property type="match status" value="1"/>
</dbReference>
<dbReference type="SUPFAM" id="SSF56784">
    <property type="entry name" value="HAD-like"/>
    <property type="match status" value="1"/>
</dbReference>
<dbReference type="GO" id="GO:0046872">
    <property type="term" value="F:metal ion binding"/>
    <property type="evidence" value="ECO:0007669"/>
    <property type="project" value="UniProtKB-KW"/>
</dbReference>
<dbReference type="InterPro" id="IPR006439">
    <property type="entry name" value="HAD-SF_hydro_IA"/>
</dbReference>
<sequence>MRSKIKLIIFDLDGVLVDSCNLHYIALNTAIEQIAGKEYIISKKEHLTIYNGLNTSTKLQLLTTYKNLSPDLHNDINKFKQSITLEMFKHYKPDQQKIQLLTRLQNMGYTLCCASNCKKASLHLILENLGLHNFFSHILSNEDVQNPKPSGEIYQKCIMFENVSPNETLIIEDSFIGLSAAKRSGANICMVKNSTDVTLENIINTIHYYENPVNGILTKTMFQKQINVVIPMAGNGSRFSSVGYKDPKPLIDIFGKPMISWVVENIGIDANYIFITKKEHYEKYNLGSILKCLVPNCTIIQLDQTTEGAACTVLMAKEFINNENPLLIANSDQWLDWNSEEFIFNFLLKEKDSVVKVSTFISDGSKKWSYVKVDENNFVNNVKEKDPISCYGTTGIYMWKKGCDFVRCTNQMISKNKRTNNEFYVAPVINEIIEEGSVVTKEECTQFWSLGVPEDLDYFKNNSKLN</sequence>
<dbReference type="SUPFAM" id="SSF53448">
    <property type="entry name" value="Nucleotide-diphospho-sugar transferases"/>
    <property type="match status" value="1"/>
</dbReference>
<feature type="domain" description="Nucleotidyl transferase" evidence="4">
    <location>
        <begin position="229"/>
        <end position="438"/>
    </location>
</feature>
<reference evidence="5" key="1">
    <citation type="journal article" date="2020" name="Nature">
        <title>Giant virus diversity and host interactions through global metagenomics.</title>
        <authorList>
            <person name="Schulz F."/>
            <person name="Roux S."/>
            <person name="Paez-Espino D."/>
            <person name="Jungbluth S."/>
            <person name="Walsh D.A."/>
            <person name="Denef V.J."/>
            <person name="McMahon K.D."/>
            <person name="Konstantinidis K.T."/>
            <person name="Eloe-Fadrosh E.A."/>
            <person name="Kyrpides N.C."/>
            <person name="Woyke T."/>
        </authorList>
    </citation>
    <scope>NUCLEOTIDE SEQUENCE</scope>
    <source>
        <strain evidence="5">GVMAG-M-3300023174-68</strain>
    </source>
</reference>
<accession>A0A6C0DXB6</accession>
<dbReference type="InterPro" id="IPR005835">
    <property type="entry name" value="NTP_transferase_dom"/>
</dbReference>
<evidence type="ECO:0000259" key="4">
    <source>
        <dbReference type="Pfam" id="PF00483"/>
    </source>
</evidence>
<comment type="cofactor">
    <cofactor evidence="1">
        <name>Mg(2+)</name>
        <dbReference type="ChEBI" id="CHEBI:18420"/>
    </cofactor>
</comment>
<evidence type="ECO:0000313" key="5">
    <source>
        <dbReference type="EMBL" id="QHT20689.1"/>
    </source>
</evidence>
<dbReference type="AlphaFoldDB" id="A0A6C0DXB6"/>
<protein>
    <recommendedName>
        <fullName evidence="4">Nucleotidyl transferase domain-containing protein</fullName>
    </recommendedName>
</protein>
<dbReference type="Gene3D" id="3.40.50.1000">
    <property type="entry name" value="HAD superfamily/HAD-like"/>
    <property type="match status" value="1"/>
</dbReference>
<organism evidence="5">
    <name type="scientific">viral metagenome</name>
    <dbReference type="NCBI Taxonomy" id="1070528"/>
    <lineage>
        <taxon>unclassified sequences</taxon>
        <taxon>metagenomes</taxon>
        <taxon>organismal metagenomes</taxon>
    </lineage>
</organism>
<evidence type="ECO:0000256" key="2">
    <source>
        <dbReference type="ARBA" id="ARBA00022723"/>
    </source>
</evidence>
<dbReference type="InterPro" id="IPR041492">
    <property type="entry name" value="HAD_2"/>
</dbReference>
<dbReference type="SFLD" id="SFLDG01129">
    <property type="entry name" value="C1.5:_HAD__Beta-PGM__Phosphata"/>
    <property type="match status" value="1"/>
</dbReference>
<dbReference type="PRINTS" id="PR00413">
    <property type="entry name" value="HADHALOGNASE"/>
</dbReference>
<name>A0A6C0DXB6_9ZZZZ</name>
<evidence type="ECO:0000256" key="1">
    <source>
        <dbReference type="ARBA" id="ARBA00001946"/>
    </source>
</evidence>
<dbReference type="CDD" id="cd07505">
    <property type="entry name" value="HAD_BPGM-like"/>
    <property type="match status" value="1"/>
</dbReference>
<dbReference type="InterPro" id="IPR051600">
    <property type="entry name" value="Beta-PGM-like"/>
</dbReference>
<dbReference type="Gene3D" id="1.10.150.240">
    <property type="entry name" value="Putative phosphatase, domain 2"/>
    <property type="match status" value="1"/>
</dbReference>
<dbReference type="Gene3D" id="3.90.550.10">
    <property type="entry name" value="Spore Coat Polysaccharide Biosynthesis Protein SpsA, Chain A"/>
    <property type="match status" value="1"/>
</dbReference>
<dbReference type="SFLD" id="SFLDS00003">
    <property type="entry name" value="Haloacid_Dehalogenase"/>
    <property type="match status" value="1"/>
</dbReference>